<keyword evidence="2" id="KW-1003">Cell membrane</keyword>
<dbReference type="EMBL" id="BMJQ01000005">
    <property type="protein sequence ID" value="GGF16108.1"/>
    <property type="molecule type" value="Genomic_DNA"/>
</dbReference>
<keyword evidence="3" id="KW-0997">Cell inner membrane</keyword>
<reference evidence="7" key="2">
    <citation type="submission" date="2020-09" db="EMBL/GenBank/DDBJ databases">
        <authorList>
            <person name="Sun Q."/>
            <person name="Zhou Y."/>
        </authorList>
    </citation>
    <scope>NUCLEOTIDE SEQUENCE</scope>
    <source>
        <strain evidence="7">CGMCC 1.15725</strain>
    </source>
</reference>
<name>A0A8J3E3G0_9PROT</name>
<dbReference type="Proteomes" id="UP000646365">
    <property type="component" value="Unassembled WGS sequence"/>
</dbReference>
<sequence length="296" mass="32453">MSDEIIVTRGQRIEATFAGLALRLFMALPRARASAVGGWLARLIGPRLGITKRARRNLAQALPGLDRTAQDRVITEMWDNLGRVVGEFPHLKTMDAFTPGAAIEAEGLEHVDAAIARGKPLIFYSGHFGNWEVAALAAALYGMKLAAVYRAANNPLVDRMMIALRRDLGADPIPKGPQGARKILSAIRAGQSLCMLVDQKMNDGIAVPFFGRDAMTAPAIAELALRFDATVLPARVERLPGARFRVTVFPPHALPASGDRAADVLTLMTAINRTLEEWIRAKPGHWFWLHRRWPDS</sequence>
<evidence type="ECO:0000313" key="7">
    <source>
        <dbReference type="EMBL" id="GGF16108.1"/>
    </source>
</evidence>
<keyword evidence="5" id="KW-0472">Membrane</keyword>
<keyword evidence="6 7" id="KW-0012">Acyltransferase</keyword>
<keyword evidence="4" id="KW-0808">Transferase</keyword>
<reference evidence="7" key="1">
    <citation type="journal article" date="2014" name="Int. J. Syst. Evol. Microbiol.">
        <title>Complete genome sequence of Corynebacterium casei LMG S-19264T (=DSM 44701T), isolated from a smear-ripened cheese.</title>
        <authorList>
            <consortium name="US DOE Joint Genome Institute (JGI-PGF)"/>
            <person name="Walter F."/>
            <person name="Albersmeier A."/>
            <person name="Kalinowski J."/>
            <person name="Ruckert C."/>
        </authorList>
    </citation>
    <scope>NUCLEOTIDE SEQUENCE</scope>
    <source>
        <strain evidence="7">CGMCC 1.15725</strain>
    </source>
</reference>
<evidence type="ECO:0000256" key="5">
    <source>
        <dbReference type="ARBA" id="ARBA00023136"/>
    </source>
</evidence>
<keyword evidence="8" id="KW-1185">Reference proteome</keyword>
<dbReference type="Pfam" id="PF03279">
    <property type="entry name" value="Lip_A_acyltrans"/>
    <property type="match status" value="1"/>
</dbReference>
<comment type="caution">
    <text evidence="7">The sequence shown here is derived from an EMBL/GenBank/DDBJ whole genome shotgun (WGS) entry which is preliminary data.</text>
</comment>
<dbReference type="InterPro" id="IPR004960">
    <property type="entry name" value="LipA_acyltrans"/>
</dbReference>
<evidence type="ECO:0000256" key="1">
    <source>
        <dbReference type="ARBA" id="ARBA00004533"/>
    </source>
</evidence>
<evidence type="ECO:0000256" key="4">
    <source>
        <dbReference type="ARBA" id="ARBA00022679"/>
    </source>
</evidence>
<dbReference type="RefSeq" id="WP_229743654.1">
    <property type="nucleotide sequence ID" value="NZ_BMJQ01000005.1"/>
</dbReference>
<evidence type="ECO:0000256" key="3">
    <source>
        <dbReference type="ARBA" id="ARBA00022519"/>
    </source>
</evidence>
<organism evidence="7 8">
    <name type="scientific">Aliidongia dinghuensis</name>
    <dbReference type="NCBI Taxonomy" id="1867774"/>
    <lineage>
        <taxon>Bacteria</taxon>
        <taxon>Pseudomonadati</taxon>
        <taxon>Pseudomonadota</taxon>
        <taxon>Alphaproteobacteria</taxon>
        <taxon>Rhodospirillales</taxon>
        <taxon>Dongiaceae</taxon>
        <taxon>Aliidongia</taxon>
    </lineage>
</organism>
<dbReference type="GO" id="GO:0005886">
    <property type="term" value="C:plasma membrane"/>
    <property type="evidence" value="ECO:0007669"/>
    <property type="project" value="UniProtKB-SubCell"/>
</dbReference>
<evidence type="ECO:0000313" key="8">
    <source>
        <dbReference type="Proteomes" id="UP000646365"/>
    </source>
</evidence>
<dbReference type="AlphaFoldDB" id="A0A8J3E3G0"/>
<dbReference type="GO" id="GO:0009247">
    <property type="term" value="P:glycolipid biosynthetic process"/>
    <property type="evidence" value="ECO:0007669"/>
    <property type="project" value="UniProtKB-ARBA"/>
</dbReference>
<proteinExistence type="predicted"/>
<comment type="subcellular location">
    <subcellularLocation>
        <location evidence="1">Cell inner membrane</location>
    </subcellularLocation>
</comment>
<evidence type="ECO:0000256" key="6">
    <source>
        <dbReference type="ARBA" id="ARBA00023315"/>
    </source>
</evidence>
<accession>A0A8J3E3G0</accession>
<dbReference type="PANTHER" id="PTHR30606:SF9">
    <property type="entry name" value="LIPID A BIOSYNTHESIS LAUROYLTRANSFERASE"/>
    <property type="match status" value="1"/>
</dbReference>
<dbReference type="CDD" id="cd07984">
    <property type="entry name" value="LPLAT_LABLAT-like"/>
    <property type="match status" value="1"/>
</dbReference>
<evidence type="ECO:0000256" key="2">
    <source>
        <dbReference type="ARBA" id="ARBA00022475"/>
    </source>
</evidence>
<gene>
    <name evidence="7" type="ORF">GCM10011611_22340</name>
</gene>
<protein>
    <submittedName>
        <fullName evidence="7">Lipid A biosynthesis lauroyl acyltransferase</fullName>
    </submittedName>
</protein>
<dbReference type="PANTHER" id="PTHR30606">
    <property type="entry name" value="LIPID A BIOSYNTHESIS LAUROYL ACYLTRANSFERASE"/>
    <property type="match status" value="1"/>
</dbReference>
<dbReference type="GO" id="GO:0016746">
    <property type="term" value="F:acyltransferase activity"/>
    <property type="evidence" value="ECO:0007669"/>
    <property type="project" value="UniProtKB-KW"/>
</dbReference>